<keyword evidence="1" id="KW-0433">Leucine-rich repeat</keyword>
<dbReference type="Pfam" id="PF07725">
    <property type="entry name" value="LRR_3"/>
    <property type="match status" value="1"/>
</dbReference>
<gene>
    <name evidence="3" type="ORF">glysoja_035620</name>
</gene>
<organism evidence="3">
    <name type="scientific">Glycine soja</name>
    <name type="common">Wild soybean</name>
    <dbReference type="NCBI Taxonomy" id="3848"/>
    <lineage>
        <taxon>Eukaryota</taxon>
        <taxon>Viridiplantae</taxon>
        <taxon>Streptophyta</taxon>
        <taxon>Embryophyta</taxon>
        <taxon>Tracheophyta</taxon>
        <taxon>Spermatophyta</taxon>
        <taxon>Magnoliopsida</taxon>
        <taxon>eudicotyledons</taxon>
        <taxon>Gunneridae</taxon>
        <taxon>Pentapetalae</taxon>
        <taxon>rosids</taxon>
        <taxon>fabids</taxon>
        <taxon>Fabales</taxon>
        <taxon>Fabaceae</taxon>
        <taxon>Papilionoideae</taxon>
        <taxon>50 kb inversion clade</taxon>
        <taxon>NPAAA clade</taxon>
        <taxon>indigoferoid/millettioid clade</taxon>
        <taxon>Phaseoleae</taxon>
        <taxon>Glycine</taxon>
        <taxon>Glycine subgen. Soja</taxon>
    </lineage>
</organism>
<dbReference type="Gene3D" id="3.80.10.10">
    <property type="entry name" value="Ribonuclease Inhibitor"/>
    <property type="match status" value="2"/>
</dbReference>
<dbReference type="GO" id="GO:0006952">
    <property type="term" value="P:defense response"/>
    <property type="evidence" value="ECO:0007669"/>
    <property type="project" value="InterPro"/>
</dbReference>
<reference evidence="3" key="1">
    <citation type="submission" date="2014-07" db="EMBL/GenBank/DDBJ databases">
        <title>Identification of a novel salt tolerance gene in wild soybean by whole-genome sequencing.</title>
        <authorList>
            <person name="Lam H.-M."/>
            <person name="Qi X."/>
            <person name="Li M.-W."/>
            <person name="Liu X."/>
            <person name="Xie M."/>
            <person name="Ni M."/>
            <person name="Xu X."/>
        </authorList>
    </citation>
    <scope>NUCLEOTIDE SEQUENCE [LARGE SCALE GENOMIC DNA]</scope>
    <source>
        <tissue evidence="3">Root</tissue>
    </source>
</reference>
<protein>
    <submittedName>
        <fullName evidence="3">TMV resistance protein N</fullName>
    </submittedName>
</protein>
<dbReference type="PANTHER" id="PTHR11017:SF259">
    <property type="entry name" value="ADP-RIBOSYL CYCLASE_CYCLIC ADP-RIBOSE HYDROLASE"/>
    <property type="match status" value="1"/>
</dbReference>
<name>A0A0B2NXU4_GLYSO</name>
<dbReference type="InterPro" id="IPR001611">
    <property type="entry name" value="Leu-rich_rpt"/>
</dbReference>
<dbReference type="InterPro" id="IPR011713">
    <property type="entry name" value="Leu-rich_rpt_3"/>
</dbReference>
<evidence type="ECO:0000256" key="2">
    <source>
        <dbReference type="ARBA" id="ARBA00022737"/>
    </source>
</evidence>
<sequence>MSNNKDYLNWTYYPFECLSSSFESDKLVELNMSHSNIKQLWEDTKPLPNLRRLNLSSKILIKLPYIGDALYLESLDLEGCIQLEEIGLSIVLLRMLTFLNLKDCKSLIKLPQFGEDLILGLLVLKRCKQLRQIDPSIGLLKELTYLNLKYCKNLLLYEQRDPEHLKKIDIDATPTHFQPTSSYSREYKKSVNGLMPSSPIFPCMGKLDLSFCNLVEIPDAIGIICCLERLDLSGDNLVTLPNLKKLSKLFCLKLQHCKQLKSLPELPSRIDFSGVWYVGRDTGLYMFNCPELVDREGCTNIGFSWMIQISQVLQVPVNCIGSVTPESEIPRWFNNQHEGNCVSLDASTVMHDDSWIGVAF</sequence>
<evidence type="ECO:0000256" key="1">
    <source>
        <dbReference type="ARBA" id="ARBA00022614"/>
    </source>
</evidence>
<dbReference type="SUPFAM" id="SSF52058">
    <property type="entry name" value="L domain-like"/>
    <property type="match status" value="1"/>
</dbReference>
<dbReference type="InterPro" id="IPR032675">
    <property type="entry name" value="LRR_dom_sf"/>
</dbReference>
<evidence type="ECO:0000313" key="3">
    <source>
        <dbReference type="EMBL" id="KHN00058.1"/>
    </source>
</evidence>
<dbReference type="EMBL" id="KN671247">
    <property type="protein sequence ID" value="KHN00058.1"/>
    <property type="molecule type" value="Genomic_DNA"/>
</dbReference>
<dbReference type="PROSITE" id="PS51450">
    <property type="entry name" value="LRR"/>
    <property type="match status" value="1"/>
</dbReference>
<dbReference type="Proteomes" id="UP000053555">
    <property type="component" value="Unassembled WGS sequence"/>
</dbReference>
<dbReference type="InterPro" id="IPR044974">
    <property type="entry name" value="Disease_R_plants"/>
</dbReference>
<dbReference type="PANTHER" id="PTHR11017">
    <property type="entry name" value="LEUCINE-RICH REPEAT-CONTAINING PROTEIN"/>
    <property type="match status" value="1"/>
</dbReference>
<keyword evidence="2" id="KW-0677">Repeat</keyword>
<dbReference type="AlphaFoldDB" id="A0A0B2NXU4"/>
<proteinExistence type="predicted"/>
<accession>A0A0B2NXU4</accession>